<comment type="caution">
    <text evidence="2">The sequence shown here is derived from an EMBL/GenBank/DDBJ whole genome shotgun (WGS) entry which is preliminary data.</text>
</comment>
<dbReference type="SUPFAM" id="SSF81383">
    <property type="entry name" value="F-box domain"/>
    <property type="match status" value="1"/>
</dbReference>
<evidence type="ECO:0000313" key="2">
    <source>
        <dbReference type="EMBL" id="KAG5566673.1"/>
    </source>
</evidence>
<gene>
    <name evidence="2" type="ORF">RHGRI_002281</name>
</gene>
<dbReference type="AlphaFoldDB" id="A0AAV6LQZ5"/>
<dbReference type="InterPro" id="IPR017451">
    <property type="entry name" value="F-box-assoc_interact_dom"/>
</dbReference>
<dbReference type="InterPro" id="IPR036047">
    <property type="entry name" value="F-box-like_dom_sf"/>
</dbReference>
<protein>
    <recommendedName>
        <fullName evidence="1">F-box associated beta-propeller type 3 domain-containing protein</fullName>
    </recommendedName>
</protein>
<evidence type="ECO:0000259" key="1">
    <source>
        <dbReference type="Pfam" id="PF08268"/>
    </source>
</evidence>
<feature type="domain" description="F-box associated beta-propeller type 3" evidence="1">
    <location>
        <begin position="148"/>
        <end position="334"/>
    </location>
</feature>
<dbReference type="Proteomes" id="UP000823749">
    <property type="component" value="Chromosome 1"/>
</dbReference>
<proteinExistence type="predicted"/>
<name>A0AAV6LQZ5_9ERIC</name>
<dbReference type="PANTHER" id="PTHR31111:SF136">
    <property type="entry name" value="F-BOX ASSOCIATED DOMAIN-CONTAINING PROTEIN"/>
    <property type="match status" value="1"/>
</dbReference>
<dbReference type="NCBIfam" id="TIGR01640">
    <property type="entry name" value="F_box_assoc_1"/>
    <property type="match status" value="1"/>
</dbReference>
<reference evidence="2" key="1">
    <citation type="submission" date="2020-08" db="EMBL/GenBank/DDBJ databases">
        <title>Plant Genome Project.</title>
        <authorList>
            <person name="Zhang R.-G."/>
        </authorList>
    </citation>
    <scope>NUCLEOTIDE SEQUENCE</scope>
    <source>
        <strain evidence="2">WSP0</strain>
        <tissue evidence="2">Leaf</tissue>
    </source>
</reference>
<keyword evidence="3" id="KW-1185">Reference proteome</keyword>
<evidence type="ECO:0000313" key="3">
    <source>
        <dbReference type="Proteomes" id="UP000823749"/>
    </source>
</evidence>
<dbReference type="EMBL" id="JACTNZ010000001">
    <property type="protein sequence ID" value="KAG5566673.1"/>
    <property type="molecule type" value="Genomic_DNA"/>
</dbReference>
<dbReference type="PANTHER" id="PTHR31111">
    <property type="entry name" value="BNAA05G37150D PROTEIN-RELATED"/>
    <property type="match status" value="1"/>
</dbReference>
<dbReference type="InterPro" id="IPR013187">
    <property type="entry name" value="F-box-assoc_dom_typ3"/>
</dbReference>
<organism evidence="2 3">
    <name type="scientific">Rhododendron griersonianum</name>
    <dbReference type="NCBI Taxonomy" id="479676"/>
    <lineage>
        <taxon>Eukaryota</taxon>
        <taxon>Viridiplantae</taxon>
        <taxon>Streptophyta</taxon>
        <taxon>Embryophyta</taxon>
        <taxon>Tracheophyta</taxon>
        <taxon>Spermatophyta</taxon>
        <taxon>Magnoliopsida</taxon>
        <taxon>eudicotyledons</taxon>
        <taxon>Gunneridae</taxon>
        <taxon>Pentapetalae</taxon>
        <taxon>asterids</taxon>
        <taxon>Ericales</taxon>
        <taxon>Ericaceae</taxon>
        <taxon>Ericoideae</taxon>
        <taxon>Rhodoreae</taxon>
        <taxon>Rhododendron</taxon>
    </lineage>
</organism>
<dbReference type="Pfam" id="PF08268">
    <property type="entry name" value="FBA_3"/>
    <property type="match status" value="1"/>
</dbReference>
<accession>A0AAV6LQZ5</accession>
<sequence>MVKERRVVVIVTWEENKIRMRRRKEKRRILGGCSGGGGGAASVLPHELVVSEVLTRLACKPLARFKCVSNLWRSSIEDDCFQKVHYSRSRSQGGLLFVCPDFHDNLWFFCCTPLGSGSGSRLGSGPGGLGSVGKEEKGGGVLQLDLAHQFTVNGKMYDGFTEVVNGLFCAYRGHCMWVCKVSANCSIELPPCFNYSRRQKFRFYLGFDCTRKEYKLLKLCFRSDPGTSHDFYFSPNCEILTLGKDDEWRSIPSGIPIDIWGESVFLHGSSTLFFWPQFARTVLVAFSFKEEVFDIFWFLPQPFKSEDHRGSLLQFGDHLALVEGFIDQKLELWVYGGKMPTEEEKRGGEQDADVDVVDVADDYVDDGEEAAAFDVDVVDVADDYVDDGEEEAAAAAFDVDVVDVADDYVDDGEEAAAVAEAWTKHIINIPYAFKDRGCSLLGNLPTGEMLMTGTHVAQKEEGTNNSNSKSPPLVPIMPPLYSYDPTKEKFQELVIGNNFQTPLLPSIGMDSKKLHIYQYVEDIRPLENLIRGDESNLGGT</sequence>